<dbReference type="GO" id="GO:0008934">
    <property type="term" value="F:inositol monophosphate 1-phosphatase activity"/>
    <property type="evidence" value="ECO:0007669"/>
    <property type="project" value="TreeGrafter"/>
</dbReference>
<dbReference type="Gene3D" id="3.40.190.80">
    <property type="match status" value="1"/>
</dbReference>
<dbReference type="InterPro" id="IPR020550">
    <property type="entry name" value="Inositol_monophosphatase_CS"/>
</dbReference>
<dbReference type="GO" id="GO:0046854">
    <property type="term" value="P:phosphatidylinositol phosphate biosynthetic process"/>
    <property type="evidence" value="ECO:0007669"/>
    <property type="project" value="InterPro"/>
</dbReference>
<comment type="catalytic activity">
    <reaction evidence="1">
        <text>a myo-inositol phosphate + H2O = myo-inositol + phosphate</text>
        <dbReference type="Rhea" id="RHEA:24056"/>
        <dbReference type="ChEBI" id="CHEBI:15377"/>
        <dbReference type="ChEBI" id="CHEBI:17268"/>
        <dbReference type="ChEBI" id="CHEBI:43474"/>
        <dbReference type="ChEBI" id="CHEBI:84139"/>
        <dbReference type="EC" id="3.1.3.25"/>
    </reaction>
</comment>
<evidence type="ECO:0000256" key="6">
    <source>
        <dbReference type="PIRSR" id="PIRSR600760-2"/>
    </source>
</evidence>
<gene>
    <name evidence="7" type="ORF">IAC61_04945</name>
</gene>
<organism evidence="7 8">
    <name type="scientific">Candidatus Alloenteromonas pullistercoris</name>
    <dbReference type="NCBI Taxonomy" id="2840785"/>
    <lineage>
        <taxon>Bacteria</taxon>
        <taxon>Bacillati</taxon>
        <taxon>Bacillota</taxon>
        <taxon>Bacillota incertae sedis</taxon>
        <taxon>Candidatus Alloenteromonas</taxon>
    </lineage>
</organism>
<dbReference type="SUPFAM" id="SSF56655">
    <property type="entry name" value="Carbohydrate phosphatase"/>
    <property type="match status" value="1"/>
</dbReference>
<name>A0A9D9DFN7_9FIRM</name>
<dbReference type="InterPro" id="IPR020583">
    <property type="entry name" value="Inositol_monoP_metal-BS"/>
</dbReference>
<feature type="binding site" evidence="6">
    <location>
        <position position="222"/>
    </location>
    <ligand>
        <name>Mg(2+)</name>
        <dbReference type="ChEBI" id="CHEBI:18420"/>
        <label>1</label>
        <note>catalytic</note>
    </ligand>
</feature>
<keyword evidence="5 6" id="KW-0460">Magnesium</keyword>
<dbReference type="AlphaFoldDB" id="A0A9D9DFN7"/>
<evidence type="ECO:0000256" key="4">
    <source>
        <dbReference type="ARBA" id="ARBA00022801"/>
    </source>
</evidence>
<evidence type="ECO:0000256" key="5">
    <source>
        <dbReference type="ARBA" id="ARBA00022842"/>
    </source>
</evidence>
<proteinExistence type="predicted"/>
<accession>A0A9D9DFN7</accession>
<dbReference type="GO" id="GO:0046872">
    <property type="term" value="F:metal ion binding"/>
    <property type="evidence" value="ECO:0007669"/>
    <property type="project" value="UniProtKB-KW"/>
</dbReference>
<dbReference type="PANTHER" id="PTHR20854">
    <property type="entry name" value="INOSITOL MONOPHOSPHATASE"/>
    <property type="match status" value="1"/>
</dbReference>
<dbReference type="PRINTS" id="PR00377">
    <property type="entry name" value="IMPHPHTASES"/>
</dbReference>
<dbReference type="Gene3D" id="3.30.540.10">
    <property type="entry name" value="Fructose-1,6-Bisphosphatase, subunit A, domain 1"/>
    <property type="match status" value="1"/>
</dbReference>
<dbReference type="Pfam" id="PF00459">
    <property type="entry name" value="Inositol_P"/>
    <property type="match status" value="1"/>
</dbReference>
<dbReference type="GO" id="GO:0007165">
    <property type="term" value="P:signal transduction"/>
    <property type="evidence" value="ECO:0007669"/>
    <property type="project" value="TreeGrafter"/>
</dbReference>
<keyword evidence="3 6" id="KW-0479">Metal-binding</keyword>
<dbReference type="PROSITE" id="PS00630">
    <property type="entry name" value="IMP_2"/>
    <property type="match status" value="1"/>
</dbReference>
<comment type="caution">
    <text evidence="7">The sequence shown here is derived from an EMBL/GenBank/DDBJ whole genome shotgun (WGS) entry which is preliminary data.</text>
</comment>
<evidence type="ECO:0000256" key="1">
    <source>
        <dbReference type="ARBA" id="ARBA00001033"/>
    </source>
</evidence>
<protein>
    <recommendedName>
        <fullName evidence="2">inositol-phosphate phosphatase</fullName>
        <ecNumber evidence="2">3.1.3.25</ecNumber>
    </recommendedName>
</protein>
<dbReference type="Proteomes" id="UP000823634">
    <property type="component" value="Unassembled WGS sequence"/>
</dbReference>
<reference evidence="7" key="2">
    <citation type="journal article" date="2021" name="PeerJ">
        <title>Extensive microbial diversity within the chicken gut microbiome revealed by metagenomics and culture.</title>
        <authorList>
            <person name="Gilroy R."/>
            <person name="Ravi A."/>
            <person name="Getino M."/>
            <person name="Pursley I."/>
            <person name="Horton D.L."/>
            <person name="Alikhan N.F."/>
            <person name="Baker D."/>
            <person name="Gharbi K."/>
            <person name="Hall N."/>
            <person name="Watson M."/>
            <person name="Adriaenssens E.M."/>
            <person name="Foster-Nyarko E."/>
            <person name="Jarju S."/>
            <person name="Secka A."/>
            <person name="Antonio M."/>
            <person name="Oren A."/>
            <person name="Chaudhuri R.R."/>
            <person name="La Ragione R."/>
            <person name="Hildebrand F."/>
            <person name="Pallen M.J."/>
        </authorList>
    </citation>
    <scope>NUCLEOTIDE SEQUENCE</scope>
    <source>
        <strain evidence="7">17113</strain>
    </source>
</reference>
<dbReference type="InterPro" id="IPR000760">
    <property type="entry name" value="Inositol_monophosphatase-like"/>
</dbReference>
<dbReference type="GO" id="GO:0006020">
    <property type="term" value="P:inositol metabolic process"/>
    <property type="evidence" value="ECO:0007669"/>
    <property type="project" value="TreeGrafter"/>
</dbReference>
<evidence type="ECO:0000313" key="7">
    <source>
        <dbReference type="EMBL" id="MBO8426648.1"/>
    </source>
</evidence>
<comment type="cofactor">
    <cofactor evidence="6">
        <name>Mg(2+)</name>
        <dbReference type="ChEBI" id="CHEBI:18420"/>
    </cofactor>
</comment>
<dbReference type="PROSITE" id="PS00629">
    <property type="entry name" value="IMP_1"/>
    <property type="match status" value="1"/>
</dbReference>
<keyword evidence="4" id="KW-0378">Hydrolase</keyword>
<feature type="binding site" evidence="6">
    <location>
        <position position="75"/>
    </location>
    <ligand>
        <name>Mg(2+)</name>
        <dbReference type="ChEBI" id="CHEBI:18420"/>
        <label>1</label>
        <note>catalytic</note>
    </ligand>
</feature>
<dbReference type="PANTHER" id="PTHR20854:SF4">
    <property type="entry name" value="INOSITOL-1-MONOPHOSPHATASE-RELATED"/>
    <property type="match status" value="1"/>
</dbReference>
<feature type="binding site" evidence="6">
    <location>
        <position position="93"/>
    </location>
    <ligand>
        <name>Mg(2+)</name>
        <dbReference type="ChEBI" id="CHEBI:18420"/>
        <label>2</label>
    </ligand>
</feature>
<dbReference type="EC" id="3.1.3.25" evidence="2"/>
<dbReference type="EMBL" id="JADINA010000032">
    <property type="protein sequence ID" value="MBO8426648.1"/>
    <property type="molecule type" value="Genomic_DNA"/>
</dbReference>
<feature type="binding site" evidence="6">
    <location>
        <position position="96"/>
    </location>
    <ligand>
        <name>Mg(2+)</name>
        <dbReference type="ChEBI" id="CHEBI:18420"/>
        <label>1</label>
        <note>catalytic</note>
    </ligand>
</feature>
<evidence type="ECO:0000256" key="2">
    <source>
        <dbReference type="ARBA" id="ARBA00013106"/>
    </source>
</evidence>
<reference evidence="7" key="1">
    <citation type="submission" date="2020-10" db="EMBL/GenBank/DDBJ databases">
        <authorList>
            <person name="Gilroy R."/>
        </authorList>
    </citation>
    <scope>NUCLEOTIDE SEQUENCE</scope>
    <source>
        <strain evidence="7">17113</strain>
    </source>
</reference>
<evidence type="ECO:0000313" key="8">
    <source>
        <dbReference type="Proteomes" id="UP000823634"/>
    </source>
</evidence>
<evidence type="ECO:0000256" key="3">
    <source>
        <dbReference type="ARBA" id="ARBA00022723"/>
    </source>
</evidence>
<dbReference type="CDD" id="cd01638">
    <property type="entry name" value="CysQ"/>
    <property type="match status" value="1"/>
</dbReference>
<sequence length="270" mass="30129">MNEGLKMEFDLDTLLQEAIKATRLAGEGIMAIYATDFAVEIKEDDSPVTQADKQADALIREYLGKRFPEIGFLTEESIDTKDRLHQKAIWIVDPVDGTQDFVNRTGDFTTNVALCIDHQIVIGVINCPALRKTYCAVKGGGAFVMDEEGNSTRIHVSNRKEGLRYMCSVSHYNEKEKAFYAAHADRFLGEPKAVGAALKFCLLAEGKFDYFIRISGGTKEWDVAAGDILVHEAGGIMCEPSKKKFAYNREDVYNRNGYVMANSQDNLMLD</sequence>